<keyword evidence="9" id="KW-1185">Reference proteome</keyword>
<evidence type="ECO:0000313" key="8">
    <source>
        <dbReference type="EMBL" id="MEZ7198718.1"/>
    </source>
</evidence>
<sequence>MREMAAIVRGRVQGVWFRGWTRETARALGVTGWVRNLPDGAVEVLAHGTDEQLDRLESHLWQGPPLARVTTIESRRSDTDTPLPDFSVRR</sequence>
<dbReference type="InterPro" id="IPR020456">
    <property type="entry name" value="Acylphosphatase"/>
</dbReference>
<feature type="active site" evidence="4">
    <location>
        <position position="18"/>
    </location>
</feature>
<feature type="active site" evidence="4">
    <location>
        <position position="36"/>
    </location>
</feature>
<feature type="domain" description="Acylphosphatase-like" evidence="7">
    <location>
        <begin position="3"/>
        <end position="90"/>
    </location>
</feature>
<evidence type="ECO:0000256" key="6">
    <source>
        <dbReference type="RuleBase" id="RU004168"/>
    </source>
</evidence>
<comment type="catalytic activity">
    <reaction evidence="3 4 5">
        <text>an acyl phosphate + H2O = a carboxylate + phosphate + H(+)</text>
        <dbReference type="Rhea" id="RHEA:14965"/>
        <dbReference type="ChEBI" id="CHEBI:15377"/>
        <dbReference type="ChEBI" id="CHEBI:15378"/>
        <dbReference type="ChEBI" id="CHEBI:29067"/>
        <dbReference type="ChEBI" id="CHEBI:43474"/>
        <dbReference type="ChEBI" id="CHEBI:59918"/>
        <dbReference type="EC" id="3.6.1.7"/>
    </reaction>
</comment>
<dbReference type="EC" id="3.6.1.7" evidence="2 4"/>
<organism evidence="8 9">
    <name type="scientific">Pseudodesulfovibrio karagichevae</name>
    <dbReference type="NCBI Taxonomy" id="3239305"/>
    <lineage>
        <taxon>Bacteria</taxon>
        <taxon>Pseudomonadati</taxon>
        <taxon>Thermodesulfobacteriota</taxon>
        <taxon>Desulfovibrionia</taxon>
        <taxon>Desulfovibrionales</taxon>
        <taxon>Desulfovibrionaceae</taxon>
    </lineage>
</organism>
<evidence type="ECO:0000256" key="5">
    <source>
        <dbReference type="RuleBase" id="RU000553"/>
    </source>
</evidence>
<dbReference type="Gene3D" id="3.30.70.100">
    <property type="match status" value="1"/>
</dbReference>
<dbReference type="SUPFAM" id="SSF54975">
    <property type="entry name" value="Acylphosphatase/BLUF domain-like"/>
    <property type="match status" value="1"/>
</dbReference>
<proteinExistence type="inferred from homology"/>
<evidence type="ECO:0000256" key="3">
    <source>
        <dbReference type="ARBA" id="ARBA00047645"/>
    </source>
</evidence>
<evidence type="ECO:0000256" key="1">
    <source>
        <dbReference type="ARBA" id="ARBA00005614"/>
    </source>
</evidence>
<dbReference type="PROSITE" id="PS00150">
    <property type="entry name" value="ACYLPHOSPHATASE_1"/>
    <property type="match status" value="1"/>
</dbReference>
<dbReference type="Pfam" id="PF00708">
    <property type="entry name" value="Acylphosphatase"/>
    <property type="match status" value="1"/>
</dbReference>
<comment type="caution">
    <text evidence="8">The sequence shown here is derived from an EMBL/GenBank/DDBJ whole genome shotgun (WGS) entry which is preliminary data.</text>
</comment>
<gene>
    <name evidence="8" type="ORF">AB6M95_18370</name>
</gene>
<dbReference type="InterPro" id="IPR001792">
    <property type="entry name" value="Acylphosphatase-like_dom"/>
</dbReference>
<dbReference type="PROSITE" id="PS00151">
    <property type="entry name" value="ACYLPHOSPHATASE_2"/>
    <property type="match status" value="1"/>
</dbReference>
<dbReference type="RefSeq" id="WP_371388201.1">
    <property type="nucleotide sequence ID" value="NZ_JBGLYH010000090.1"/>
</dbReference>
<accession>A0ABV4KA65</accession>
<evidence type="ECO:0000313" key="9">
    <source>
        <dbReference type="Proteomes" id="UP001568698"/>
    </source>
</evidence>
<dbReference type="InterPro" id="IPR017968">
    <property type="entry name" value="Acylphosphatase_CS"/>
</dbReference>
<protein>
    <recommendedName>
        <fullName evidence="2 4">Acylphosphatase</fullName>
        <ecNumber evidence="2 4">3.6.1.7</ecNumber>
    </recommendedName>
</protein>
<reference evidence="8 9" key="1">
    <citation type="submission" date="2024-08" db="EMBL/GenBank/DDBJ databases">
        <title>Sulfate-reducing bacteria isolated from formation water of the oil field in Kazakhstan and description of Pseudodesulfovibrio sp.</title>
        <authorList>
            <person name="Bidzhieva S.K."/>
            <person name="Tourova T.P."/>
            <person name="Grouzdev D.S."/>
            <person name="Beletsky A.V."/>
            <person name="Sokolova D.S."/>
            <person name="Samigullina S.R."/>
            <person name="Poltaraus A.B."/>
            <person name="Avtukh A.N."/>
            <person name="Tereshina V.M."/>
            <person name="Zhaparov N.S."/>
            <person name="Mardanov A.V."/>
            <person name="Nazina T.N."/>
        </authorList>
    </citation>
    <scope>NUCLEOTIDE SEQUENCE [LARGE SCALE GENOMIC DNA]</scope>
    <source>
        <strain evidence="8 9">9FUS</strain>
    </source>
</reference>
<dbReference type="InterPro" id="IPR036046">
    <property type="entry name" value="Acylphosphatase-like_dom_sf"/>
</dbReference>
<dbReference type="PROSITE" id="PS51160">
    <property type="entry name" value="ACYLPHOSPHATASE_3"/>
    <property type="match status" value="1"/>
</dbReference>
<evidence type="ECO:0000259" key="7">
    <source>
        <dbReference type="PROSITE" id="PS51160"/>
    </source>
</evidence>
<dbReference type="PRINTS" id="PR00112">
    <property type="entry name" value="ACYLPHPHTASE"/>
</dbReference>
<name>A0ABV4KA65_9BACT</name>
<evidence type="ECO:0000256" key="4">
    <source>
        <dbReference type="PROSITE-ProRule" id="PRU00520"/>
    </source>
</evidence>
<dbReference type="Proteomes" id="UP001568698">
    <property type="component" value="Unassembled WGS sequence"/>
</dbReference>
<comment type="similarity">
    <text evidence="1 6">Belongs to the acylphosphatase family.</text>
</comment>
<evidence type="ECO:0000256" key="2">
    <source>
        <dbReference type="ARBA" id="ARBA00012150"/>
    </source>
</evidence>
<dbReference type="PANTHER" id="PTHR47268:SF4">
    <property type="entry name" value="ACYLPHOSPHATASE"/>
    <property type="match status" value="1"/>
</dbReference>
<dbReference type="PANTHER" id="PTHR47268">
    <property type="entry name" value="ACYLPHOSPHATASE"/>
    <property type="match status" value="1"/>
</dbReference>
<dbReference type="EMBL" id="JBGLYH010000090">
    <property type="protein sequence ID" value="MEZ7198718.1"/>
    <property type="molecule type" value="Genomic_DNA"/>
</dbReference>
<keyword evidence="4 5" id="KW-0378">Hydrolase</keyword>